<dbReference type="SUPFAM" id="SSF50118">
    <property type="entry name" value="Cell growth inhibitor/plasmid maintenance toxic component"/>
    <property type="match status" value="1"/>
</dbReference>
<evidence type="ECO:0000313" key="3">
    <source>
        <dbReference type="EMBL" id="HIT17560.1"/>
    </source>
</evidence>
<accession>A0A9D1KAT6</accession>
<dbReference type="Gene3D" id="2.30.30.110">
    <property type="match status" value="1"/>
</dbReference>
<gene>
    <name evidence="3" type="ORF">IAD04_04210</name>
</gene>
<sequence>MKFQSDLKAKQKFLKITRNIEKKLASIDSEVALEFVDWFERKATYLKQTSQKSSYCPQPDDLQKGDVVWVEFGINVGTELSDRNKKGHYAVVWAIDLGNVIVIPLSSKPIQGSKLSLDLGVIESLNIDNHSNAHSYLKLDAIRSICKRRINRMSKQESGKITLNDETINRIRTFMQENFI</sequence>
<organism evidence="3 4">
    <name type="scientific">Candidatus Caccosoma faecigallinarum</name>
    <dbReference type="NCBI Taxonomy" id="2840720"/>
    <lineage>
        <taxon>Bacteria</taxon>
        <taxon>Bacillati</taxon>
        <taxon>Bacillota</taxon>
        <taxon>Bacillota incertae sedis</taxon>
        <taxon>Candidatus Caccosoma</taxon>
    </lineage>
</organism>
<comment type="caution">
    <text evidence="3">The sequence shown here is derived from an EMBL/GenBank/DDBJ whole genome shotgun (WGS) entry which is preliminary data.</text>
</comment>
<comment type="similarity">
    <text evidence="1">Belongs to the PemK/MazF family.</text>
</comment>
<evidence type="ECO:0000256" key="2">
    <source>
        <dbReference type="ARBA" id="ARBA00022649"/>
    </source>
</evidence>
<reference evidence="3" key="1">
    <citation type="submission" date="2020-10" db="EMBL/GenBank/DDBJ databases">
        <authorList>
            <person name="Gilroy R."/>
        </authorList>
    </citation>
    <scope>NUCLEOTIDE SEQUENCE</scope>
    <source>
        <strain evidence="3">14508</strain>
    </source>
</reference>
<evidence type="ECO:0000313" key="4">
    <source>
        <dbReference type="Proteomes" id="UP000886893"/>
    </source>
</evidence>
<dbReference type="Pfam" id="PF02452">
    <property type="entry name" value="PemK_toxin"/>
    <property type="match status" value="1"/>
</dbReference>
<proteinExistence type="inferred from homology"/>
<reference evidence="3" key="2">
    <citation type="journal article" date="2021" name="PeerJ">
        <title>Extensive microbial diversity within the chicken gut microbiome revealed by metagenomics and culture.</title>
        <authorList>
            <person name="Gilroy R."/>
            <person name="Ravi A."/>
            <person name="Getino M."/>
            <person name="Pursley I."/>
            <person name="Horton D.L."/>
            <person name="Alikhan N.F."/>
            <person name="Baker D."/>
            <person name="Gharbi K."/>
            <person name="Hall N."/>
            <person name="Watson M."/>
            <person name="Adriaenssens E.M."/>
            <person name="Foster-Nyarko E."/>
            <person name="Jarju S."/>
            <person name="Secka A."/>
            <person name="Antonio M."/>
            <person name="Oren A."/>
            <person name="Chaudhuri R.R."/>
            <person name="La Ragione R."/>
            <person name="Hildebrand F."/>
            <person name="Pallen M.J."/>
        </authorList>
    </citation>
    <scope>NUCLEOTIDE SEQUENCE</scope>
    <source>
        <strain evidence="3">14508</strain>
    </source>
</reference>
<dbReference type="GO" id="GO:0003677">
    <property type="term" value="F:DNA binding"/>
    <property type="evidence" value="ECO:0007669"/>
    <property type="project" value="InterPro"/>
</dbReference>
<dbReference type="AlphaFoldDB" id="A0A9D1KAT6"/>
<dbReference type="InterPro" id="IPR011067">
    <property type="entry name" value="Plasmid_toxin/cell-grow_inhib"/>
</dbReference>
<dbReference type="EMBL" id="DVKI01000130">
    <property type="protein sequence ID" value="HIT17560.1"/>
    <property type="molecule type" value="Genomic_DNA"/>
</dbReference>
<dbReference type="InterPro" id="IPR003477">
    <property type="entry name" value="PemK-like"/>
</dbReference>
<name>A0A9D1KAT6_9FIRM</name>
<protein>
    <submittedName>
        <fullName evidence="3">Type II toxin-antitoxin system PemK/MazF family toxin</fullName>
    </submittedName>
</protein>
<keyword evidence="2" id="KW-1277">Toxin-antitoxin system</keyword>
<evidence type="ECO:0000256" key="1">
    <source>
        <dbReference type="ARBA" id="ARBA00007521"/>
    </source>
</evidence>
<dbReference type="Proteomes" id="UP000886893">
    <property type="component" value="Unassembled WGS sequence"/>
</dbReference>